<dbReference type="InterPro" id="IPR017452">
    <property type="entry name" value="GPCR_Rhodpsn_7TM"/>
</dbReference>
<keyword evidence="10" id="KW-0325">Glycoprotein</keyword>
<dbReference type="PROSITE" id="PS50262">
    <property type="entry name" value="G_PROTEIN_RECEP_F1_2"/>
    <property type="match status" value="1"/>
</dbReference>
<feature type="transmembrane region" description="Helical" evidence="14">
    <location>
        <begin position="230"/>
        <end position="250"/>
    </location>
</feature>
<keyword evidence="6 14" id="KW-1133">Transmembrane helix</keyword>
<evidence type="ECO:0000259" key="15">
    <source>
        <dbReference type="PROSITE" id="PS50262"/>
    </source>
</evidence>
<evidence type="ECO:0000256" key="12">
    <source>
        <dbReference type="RuleBase" id="RU004423"/>
    </source>
</evidence>
<evidence type="ECO:0000256" key="9">
    <source>
        <dbReference type="ARBA" id="ARBA00023170"/>
    </source>
</evidence>
<evidence type="ECO:0000256" key="14">
    <source>
        <dbReference type="SAM" id="Phobius"/>
    </source>
</evidence>
<keyword evidence="7 13" id="KW-0297">G-protein coupled receptor</keyword>
<keyword evidence="11 13" id="KW-0807">Transducer</keyword>
<evidence type="ECO:0000256" key="3">
    <source>
        <dbReference type="ARBA" id="ARBA00022480"/>
    </source>
</evidence>
<feature type="transmembrane region" description="Helical" evidence="14">
    <location>
        <begin position="81"/>
        <end position="109"/>
    </location>
</feature>
<feature type="transmembrane region" description="Helical" evidence="14">
    <location>
        <begin position="129"/>
        <end position="148"/>
    </location>
</feature>
<evidence type="ECO:0000256" key="10">
    <source>
        <dbReference type="ARBA" id="ARBA00023180"/>
    </source>
</evidence>
<evidence type="ECO:0000313" key="17">
    <source>
        <dbReference type="EMBL" id="ALG93191.1"/>
    </source>
</evidence>
<dbReference type="EMBL" id="KT011857">
    <property type="protein sequence ID" value="ALG93167.1"/>
    <property type="molecule type" value="Genomic_DNA"/>
</dbReference>
<gene>
    <name evidence="17" type="primary">Tas2r12</name>
</gene>
<dbReference type="InterPro" id="IPR007960">
    <property type="entry name" value="TAS2R"/>
</dbReference>
<dbReference type="PANTHER" id="PTHR11394">
    <property type="entry name" value="TASTE RECEPTOR TYPE 2"/>
    <property type="match status" value="1"/>
</dbReference>
<evidence type="ECO:0000256" key="13">
    <source>
        <dbReference type="RuleBase" id="RU004424"/>
    </source>
</evidence>
<dbReference type="GO" id="GO:0033038">
    <property type="term" value="F:bitter taste receptor activity"/>
    <property type="evidence" value="ECO:0007669"/>
    <property type="project" value="InterPro"/>
</dbReference>
<keyword evidence="8 13" id="KW-0472">Membrane</keyword>
<evidence type="ECO:0000256" key="11">
    <source>
        <dbReference type="ARBA" id="ARBA00023224"/>
    </source>
</evidence>
<evidence type="ECO:0000256" key="7">
    <source>
        <dbReference type="ARBA" id="ARBA00023040"/>
    </source>
</evidence>
<dbReference type="GO" id="GO:0016020">
    <property type="term" value="C:membrane"/>
    <property type="evidence" value="ECO:0007669"/>
    <property type="project" value="UniProtKB-SubCell"/>
</dbReference>
<dbReference type="PANTHER" id="PTHR11394:SF23">
    <property type="entry name" value="TASTE RECEPTOR TYPE 2 MEMBER 14"/>
    <property type="match status" value="1"/>
</dbReference>
<evidence type="ECO:0000313" key="16">
    <source>
        <dbReference type="EMBL" id="ALG93167.1"/>
    </source>
</evidence>
<feature type="transmembrane region" description="Helical" evidence="14">
    <location>
        <begin position="51"/>
        <end position="75"/>
    </location>
</feature>
<dbReference type="CDD" id="cd15019">
    <property type="entry name" value="7tm_TAS2R14-like"/>
    <property type="match status" value="1"/>
</dbReference>
<evidence type="ECO:0000256" key="1">
    <source>
        <dbReference type="ARBA" id="ARBA00004141"/>
    </source>
</evidence>
<evidence type="ECO:0000256" key="4">
    <source>
        <dbReference type="ARBA" id="ARBA00022606"/>
    </source>
</evidence>
<feature type="transmembrane region" description="Helical" evidence="14">
    <location>
        <begin position="178"/>
        <end position="202"/>
    </location>
</feature>
<comment type="subcellular location">
    <subcellularLocation>
        <location evidence="1 13">Membrane</location>
        <topology evidence="1 13">Multi-pass membrane protein</topology>
    </subcellularLocation>
</comment>
<evidence type="ECO:0000256" key="2">
    <source>
        <dbReference type="ARBA" id="ARBA00007376"/>
    </source>
</evidence>
<keyword evidence="3 13" id="KW-0919">Taste</keyword>
<keyword evidence="4 13" id="KW-0716">Sensory transduction</keyword>
<comment type="similarity">
    <text evidence="2 12">Belongs to the G-protein coupled receptor T2R family.</text>
</comment>
<proteinExistence type="inferred from homology"/>
<dbReference type="GO" id="GO:0004930">
    <property type="term" value="F:G protein-coupled receptor activity"/>
    <property type="evidence" value="ECO:0007669"/>
    <property type="project" value="UniProtKB-KW"/>
</dbReference>
<dbReference type="AlphaFoldDB" id="A0A0N7FXM7"/>
<reference evidence="17" key="1">
    <citation type="journal article" date="2015" name="Proc. Natl. Acad. Sci. U.S.A.">
        <title>Sympatric speciation revealed by genome-wide divergence in the blind mole rat Spalax.</title>
        <authorList>
            <person name="Li K."/>
            <person name="Hong W."/>
            <person name="Jiao H."/>
            <person name="Wang G.D."/>
            <person name="Rodriguez K.A."/>
            <person name="Buffenstein R."/>
            <person name="Zhao Y."/>
            <person name="Nevo E."/>
            <person name="Zhao H."/>
        </authorList>
    </citation>
    <scope>NUCLEOTIDE SEQUENCE</scope>
    <source>
        <strain evidence="16">B8-1</strain>
        <strain evidence="17">C4-1</strain>
        <tissue evidence="17">Muscle</tissue>
    </source>
</reference>
<keyword evidence="9 13" id="KW-0675">Receptor</keyword>
<dbReference type="EMBL" id="KT011881">
    <property type="protein sequence ID" value="ALG93191.1"/>
    <property type="molecule type" value="Genomic_DNA"/>
</dbReference>
<feature type="transmembrane region" description="Helical" evidence="14">
    <location>
        <begin position="262"/>
        <end position="284"/>
    </location>
</feature>
<keyword evidence="5 13" id="KW-0812">Transmembrane</keyword>
<evidence type="ECO:0000256" key="5">
    <source>
        <dbReference type="ARBA" id="ARBA00022692"/>
    </source>
</evidence>
<feature type="transmembrane region" description="Helical" evidence="14">
    <location>
        <begin position="6"/>
        <end position="30"/>
    </location>
</feature>
<feature type="domain" description="G-protein coupled receptors family 1 profile" evidence="15">
    <location>
        <begin position="20"/>
        <end position="246"/>
    </location>
</feature>
<accession>A0A0N7FXM7</accession>
<evidence type="ECO:0000256" key="8">
    <source>
        <dbReference type="ARBA" id="ARBA00023136"/>
    </source>
</evidence>
<dbReference type="FunFam" id="1.20.1070.10:FF:000042">
    <property type="entry name" value="Taste receptor type 2 member 7"/>
    <property type="match status" value="1"/>
</dbReference>
<dbReference type="Gene3D" id="1.20.1070.10">
    <property type="entry name" value="Rhodopsin 7-helix transmembrane proteins"/>
    <property type="match status" value="1"/>
</dbReference>
<organism evidence="17">
    <name type="scientific">Nannospalax galili</name>
    <name type="common">Northern Israeli blind subterranean mole rat</name>
    <name type="synonym">Spalax galili</name>
    <dbReference type="NCBI Taxonomy" id="1026970"/>
    <lineage>
        <taxon>Eukaryota</taxon>
        <taxon>Metazoa</taxon>
        <taxon>Chordata</taxon>
        <taxon>Craniata</taxon>
        <taxon>Vertebrata</taxon>
        <taxon>Euteleostomi</taxon>
        <taxon>Mammalia</taxon>
        <taxon>Eutheria</taxon>
        <taxon>Euarchontoglires</taxon>
        <taxon>Glires</taxon>
        <taxon>Rodentia</taxon>
        <taxon>Myomorpha</taxon>
        <taxon>Muroidea</taxon>
        <taxon>Spalacidae</taxon>
        <taxon>Spalacinae</taxon>
        <taxon>Nannospalax</taxon>
    </lineage>
</organism>
<protein>
    <recommendedName>
        <fullName evidence="13">Taste receptor type 2</fullName>
    </recommendedName>
</protein>
<dbReference type="Pfam" id="PF05296">
    <property type="entry name" value="TAS2R"/>
    <property type="match status" value="1"/>
</dbReference>
<name>A0A0N7FXM7_NANGA</name>
<sequence length="312" mass="35539">MDGIIQRTLIIILIVEFITGNVLNAFVALVNCMDWAKRRKISVVDQILTALAISRIGLLWSVFTGIVIVVLYPSLLLVENFMIMIHITWTATSHFTLWLATCLSIFYFFKIANFSNSLFLYLKRRVKRVVSMTLLMSLIPLCVNIFSWKTNNYICFEGFKSNVSCSSSLNNFTKSYRFLLILNTTLVSVPFTMCLTTFLLLISSLWKHHKKIQHNAQGCRDAGTTAHVKALRVIIASLLLYFIFFLSQVVQLWSSVMLKKTLTILSCQAAGVSFPSLHSCVLILGNTKLRQASLYVWWWLRCRAKDVEPSGP</sequence>
<dbReference type="SUPFAM" id="SSF81321">
    <property type="entry name" value="Family A G protein-coupled receptor-like"/>
    <property type="match status" value="1"/>
</dbReference>
<evidence type="ECO:0000256" key="6">
    <source>
        <dbReference type="ARBA" id="ARBA00022989"/>
    </source>
</evidence>